<organism evidence="2 3">
    <name type="scientific">Candidatus Phytoplasma phoenicium</name>
    <dbReference type="NCBI Taxonomy" id="198422"/>
    <lineage>
        <taxon>Bacteria</taxon>
        <taxon>Bacillati</taxon>
        <taxon>Mycoplasmatota</taxon>
        <taxon>Mollicutes</taxon>
        <taxon>Acholeplasmatales</taxon>
        <taxon>Acholeplasmataceae</taxon>
        <taxon>Candidatus Phytoplasma</taxon>
        <taxon>16SrIX (Pigeon pea witches'-broom group)</taxon>
    </lineage>
</organism>
<keyword evidence="1" id="KW-0472">Membrane</keyword>
<dbReference type="Proteomes" id="UP000238672">
    <property type="component" value="Unassembled WGS sequence"/>
</dbReference>
<keyword evidence="1" id="KW-1133">Transmembrane helix</keyword>
<keyword evidence="1" id="KW-0812">Transmembrane</keyword>
<sequence>MRNYNSFDNLFCLIIGVILILFLFQKFSFFSFQQEKIIEIVETSKKSIINKIIIKELIKDNDD</sequence>
<accession>A0A2S8NT30</accession>
<keyword evidence="3" id="KW-1185">Reference proteome</keyword>
<dbReference type="AlphaFoldDB" id="A0A2S8NT30"/>
<name>A0A2S8NT30_9MOLU</name>
<protein>
    <submittedName>
        <fullName evidence="2">Uncharacterized protein</fullName>
    </submittedName>
</protein>
<feature type="transmembrane region" description="Helical" evidence="1">
    <location>
        <begin position="6"/>
        <end position="24"/>
    </location>
</feature>
<evidence type="ECO:0000256" key="1">
    <source>
        <dbReference type="SAM" id="Phobius"/>
    </source>
</evidence>
<gene>
    <name evidence="2" type="ORF">C6B37_02615</name>
</gene>
<evidence type="ECO:0000313" key="3">
    <source>
        <dbReference type="Proteomes" id="UP000238672"/>
    </source>
</evidence>
<proteinExistence type="predicted"/>
<reference evidence="2 3" key="1">
    <citation type="submission" date="2018-02" db="EMBL/GenBank/DDBJ databases">
        <title>Metagenomics reveals mixed infection of spiroplasma and phytoplasma in chicory.</title>
        <authorList>
            <person name="Polano C."/>
            <person name="Moruzzi S."/>
            <person name="Ermacora P."/>
            <person name="Ferrini F."/>
            <person name="Martini M."/>
            <person name="Firrao G."/>
        </authorList>
    </citation>
    <scope>NUCLEOTIDE SEQUENCE [LARGE SCALE GENOMIC DNA]</scope>
    <source>
        <strain evidence="2 3">ChiP</strain>
    </source>
</reference>
<evidence type="ECO:0000313" key="2">
    <source>
        <dbReference type="EMBL" id="PQP79095.1"/>
    </source>
</evidence>
<dbReference type="EMBL" id="PUUG01000100">
    <property type="protein sequence ID" value="PQP79095.1"/>
    <property type="molecule type" value="Genomic_DNA"/>
</dbReference>
<comment type="caution">
    <text evidence="2">The sequence shown here is derived from an EMBL/GenBank/DDBJ whole genome shotgun (WGS) entry which is preliminary data.</text>
</comment>